<evidence type="ECO:0000256" key="4">
    <source>
        <dbReference type="ARBA" id="ARBA00022692"/>
    </source>
</evidence>
<organism evidence="9 10">
    <name type="scientific">Orenia metallireducens</name>
    <dbReference type="NCBI Taxonomy" id="1413210"/>
    <lineage>
        <taxon>Bacteria</taxon>
        <taxon>Bacillati</taxon>
        <taxon>Bacillota</taxon>
        <taxon>Clostridia</taxon>
        <taxon>Halanaerobiales</taxon>
        <taxon>Halobacteroidaceae</taxon>
        <taxon>Orenia</taxon>
    </lineage>
</organism>
<keyword evidence="10" id="KW-1185">Reference proteome</keyword>
<name>A0A1C0A7L2_9FIRM</name>
<evidence type="ECO:0000256" key="7">
    <source>
        <dbReference type="RuleBase" id="RU363032"/>
    </source>
</evidence>
<evidence type="ECO:0000259" key="8">
    <source>
        <dbReference type="PROSITE" id="PS50928"/>
    </source>
</evidence>
<dbReference type="PROSITE" id="PS50928">
    <property type="entry name" value="ABC_TM1"/>
    <property type="match status" value="1"/>
</dbReference>
<dbReference type="InterPro" id="IPR000515">
    <property type="entry name" value="MetI-like"/>
</dbReference>
<accession>A0A1C0A7L2</accession>
<gene>
    <name evidence="9" type="ORF">U472_09600</name>
</gene>
<dbReference type="Proteomes" id="UP000093514">
    <property type="component" value="Unassembled WGS sequence"/>
</dbReference>
<dbReference type="InterPro" id="IPR035906">
    <property type="entry name" value="MetI-like_sf"/>
</dbReference>
<protein>
    <submittedName>
        <fullName evidence="9">Sulfonate ABC transporter permease</fullName>
    </submittedName>
</protein>
<keyword evidence="5" id="KW-1133">Transmembrane helix</keyword>
<reference evidence="9 10" key="2">
    <citation type="submission" date="2016-08" db="EMBL/GenBank/DDBJ databases">
        <title>Orenia metallireducens sp. nov. strain Z6, a Novel Metal-reducing Firmicute from the Deep Subsurface.</title>
        <authorList>
            <person name="Maxim B.I."/>
            <person name="Kenneth K."/>
            <person name="Flynn T.M."/>
            <person name="Oloughlin E.J."/>
            <person name="Locke R.A."/>
            <person name="Weber J.R."/>
            <person name="Egan S.M."/>
            <person name="Mackie R.I."/>
            <person name="Cann I.K."/>
        </authorList>
    </citation>
    <scope>NUCLEOTIDE SEQUENCE [LARGE SCALE GENOMIC DNA]</scope>
    <source>
        <strain evidence="9 10">Z6</strain>
    </source>
</reference>
<comment type="caution">
    <text evidence="9">The sequence shown here is derived from an EMBL/GenBank/DDBJ whole genome shotgun (WGS) entry which is preliminary data.</text>
</comment>
<dbReference type="EMBL" id="LWDV01000009">
    <property type="protein sequence ID" value="OCL26255.1"/>
    <property type="molecule type" value="Genomic_DNA"/>
</dbReference>
<evidence type="ECO:0000256" key="3">
    <source>
        <dbReference type="ARBA" id="ARBA00022475"/>
    </source>
</evidence>
<evidence type="ECO:0000256" key="1">
    <source>
        <dbReference type="ARBA" id="ARBA00004651"/>
    </source>
</evidence>
<evidence type="ECO:0000313" key="9">
    <source>
        <dbReference type="EMBL" id="OCL26255.1"/>
    </source>
</evidence>
<keyword evidence="3" id="KW-1003">Cell membrane</keyword>
<dbReference type="AlphaFoldDB" id="A0A1C0A7L2"/>
<dbReference type="Gene3D" id="1.10.3720.10">
    <property type="entry name" value="MetI-like"/>
    <property type="match status" value="1"/>
</dbReference>
<keyword evidence="6" id="KW-0472">Membrane</keyword>
<keyword evidence="4" id="KW-0812">Transmembrane</keyword>
<dbReference type="RefSeq" id="WP_068717901.1">
    <property type="nucleotide sequence ID" value="NZ_LWDV01000009.1"/>
</dbReference>
<dbReference type="Pfam" id="PF00528">
    <property type="entry name" value="BPD_transp_1"/>
    <property type="match status" value="1"/>
</dbReference>
<feature type="domain" description="ABC transmembrane type-1" evidence="8">
    <location>
        <begin position="84"/>
        <end position="264"/>
    </location>
</feature>
<dbReference type="GO" id="GO:0005886">
    <property type="term" value="C:plasma membrane"/>
    <property type="evidence" value="ECO:0007669"/>
    <property type="project" value="UniProtKB-SubCell"/>
</dbReference>
<dbReference type="GO" id="GO:0055085">
    <property type="term" value="P:transmembrane transport"/>
    <property type="evidence" value="ECO:0007669"/>
    <property type="project" value="InterPro"/>
</dbReference>
<reference evidence="10" key="1">
    <citation type="submission" date="2016-07" db="EMBL/GenBank/DDBJ databases">
        <authorList>
            <person name="Florea S."/>
            <person name="Webb J.S."/>
            <person name="Jaromczyk J."/>
            <person name="Schardl C.L."/>
        </authorList>
    </citation>
    <scope>NUCLEOTIDE SEQUENCE [LARGE SCALE GENOMIC DNA]</scope>
    <source>
        <strain evidence="10">Z6</strain>
    </source>
</reference>
<dbReference type="SUPFAM" id="SSF161098">
    <property type="entry name" value="MetI-like"/>
    <property type="match status" value="1"/>
</dbReference>
<keyword evidence="2 7" id="KW-0813">Transport</keyword>
<dbReference type="OrthoDB" id="9783295at2"/>
<evidence type="ECO:0000313" key="10">
    <source>
        <dbReference type="Proteomes" id="UP000093514"/>
    </source>
</evidence>
<evidence type="ECO:0000256" key="5">
    <source>
        <dbReference type="ARBA" id="ARBA00022989"/>
    </source>
</evidence>
<sequence length="276" mass="30799">MFKFIEGILSKGAVSKEHGQYLRRVRLKKIGVKFSQLSILVVIIIAWELAARYKVIDPFITSYPTQIVKTIYQMALNGELVKHTWTTIYETLVGFSLGAIIGLIVATALWWSDYLSKVFEPYIVLLNALPKMALGPILIIWLGNGVTAIIGMSLLVSIIVTIMMVYNGFKETDKNKVKLLRTLGANEFQIFKKVVLMENLPTIFSALKVNIGLSLVGTIVGEFLVSKAGLGYLIVYGGQVFKLSLVMTSVIILCIVAGLLYYLIVWLEKSLIKWDT</sequence>
<proteinExistence type="inferred from homology"/>
<evidence type="ECO:0000256" key="6">
    <source>
        <dbReference type="ARBA" id="ARBA00023136"/>
    </source>
</evidence>
<dbReference type="PANTHER" id="PTHR30151">
    <property type="entry name" value="ALKANE SULFONATE ABC TRANSPORTER-RELATED, MEMBRANE SUBUNIT"/>
    <property type="match status" value="1"/>
</dbReference>
<dbReference type="PANTHER" id="PTHR30151:SF19">
    <property type="entry name" value="ABC TRANSPORTER PERMEASE"/>
    <property type="match status" value="1"/>
</dbReference>
<evidence type="ECO:0000256" key="2">
    <source>
        <dbReference type="ARBA" id="ARBA00022448"/>
    </source>
</evidence>
<dbReference type="CDD" id="cd06261">
    <property type="entry name" value="TM_PBP2"/>
    <property type="match status" value="1"/>
</dbReference>
<comment type="subcellular location">
    <subcellularLocation>
        <location evidence="1 7">Cell membrane</location>
        <topology evidence="1 7">Multi-pass membrane protein</topology>
    </subcellularLocation>
</comment>
<comment type="similarity">
    <text evidence="7">Belongs to the binding-protein-dependent transport system permease family.</text>
</comment>